<protein>
    <recommendedName>
        <fullName evidence="1">DUF397 domain-containing protein</fullName>
    </recommendedName>
</protein>
<dbReference type="Proteomes" id="UP001500483">
    <property type="component" value="Unassembled WGS sequence"/>
</dbReference>
<feature type="domain" description="DUF397" evidence="1">
    <location>
        <begin position="9"/>
        <end position="59"/>
    </location>
</feature>
<evidence type="ECO:0000313" key="2">
    <source>
        <dbReference type="EMBL" id="GAA3361639.1"/>
    </source>
</evidence>
<dbReference type="EMBL" id="BAAAYK010000038">
    <property type="protein sequence ID" value="GAA3361639.1"/>
    <property type="molecule type" value="Genomic_DNA"/>
</dbReference>
<reference evidence="3" key="1">
    <citation type="journal article" date="2019" name="Int. J. Syst. Evol. Microbiol.">
        <title>The Global Catalogue of Microorganisms (GCM) 10K type strain sequencing project: providing services to taxonomists for standard genome sequencing and annotation.</title>
        <authorList>
            <consortium name="The Broad Institute Genomics Platform"/>
            <consortium name="The Broad Institute Genome Sequencing Center for Infectious Disease"/>
            <person name="Wu L."/>
            <person name="Ma J."/>
        </authorList>
    </citation>
    <scope>NUCLEOTIDE SEQUENCE [LARGE SCALE GENOMIC DNA]</scope>
    <source>
        <strain evidence="3">JCM 9687</strain>
    </source>
</reference>
<evidence type="ECO:0000259" key="1">
    <source>
        <dbReference type="Pfam" id="PF04149"/>
    </source>
</evidence>
<sequence length="62" mass="7187">MRTDRAANDWFTSSYSGPHNNNCLEARIAAHGIDIRDSKDPAGGRLHFNFRVWRDFVTRLPR</sequence>
<gene>
    <name evidence="2" type="ORF">GCM10020366_46390</name>
</gene>
<proteinExistence type="predicted"/>
<keyword evidence="3" id="KW-1185">Reference proteome</keyword>
<dbReference type="RefSeq" id="WP_344929370.1">
    <property type="nucleotide sequence ID" value="NZ_BAAAYK010000038.1"/>
</dbReference>
<dbReference type="Pfam" id="PF04149">
    <property type="entry name" value="DUF397"/>
    <property type="match status" value="1"/>
</dbReference>
<evidence type="ECO:0000313" key="3">
    <source>
        <dbReference type="Proteomes" id="UP001500483"/>
    </source>
</evidence>
<accession>A0ABP6RVZ8</accession>
<organism evidence="2 3">
    <name type="scientific">Saccharopolyspora gregorii</name>
    <dbReference type="NCBI Taxonomy" id="33914"/>
    <lineage>
        <taxon>Bacteria</taxon>
        <taxon>Bacillati</taxon>
        <taxon>Actinomycetota</taxon>
        <taxon>Actinomycetes</taxon>
        <taxon>Pseudonocardiales</taxon>
        <taxon>Pseudonocardiaceae</taxon>
        <taxon>Saccharopolyspora</taxon>
    </lineage>
</organism>
<name>A0ABP6RVZ8_9PSEU</name>
<comment type="caution">
    <text evidence="2">The sequence shown here is derived from an EMBL/GenBank/DDBJ whole genome shotgun (WGS) entry which is preliminary data.</text>
</comment>
<dbReference type="InterPro" id="IPR007278">
    <property type="entry name" value="DUF397"/>
</dbReference>